<organism evidence="2 3">
    <name type="scientific">Sumerlaea chitinivorans</name>
    <dbReference type="NCBI Taxonomy" id="2250252"/>
    <lineage>
        <taxon>Bacteria</taxon>
        <taxon>Candidatus Sumerlaeota</taxon>
        <taxon>Candidatus Sumerlaeia</taxon>
        <taxon>Candidatus Sumerlaeales</taxon>
        <taxon>Candidatus Sumerlaeaceae</taxon>
        <taxon>Candidatus Sumerlaea</taxon>
    </lineage>
</organism>
<keyword evidence="1" id="KW-1133">Transmembrane helix</keyword>
<gene>
    <name evidence="2" type="ORF">BRCON_0071</name>
</gene>
<reference evidence="2 3" key="1">
    <citation type="submission" date="2018-05" db="EMBL/GenBank/DDBJ databases">
        <title>A metagenomic window into the 2 km-deep terrestrial subsurface aquifer revealed taxonomically and functionally diverse microbial community comprising novel uncultured bacterial lineages.</title>
        <authorList>
            <person name="Kadnikov V.V."/>
            <person name="Mardanov A.V."/>
            <person name="Beletsky A.V."/>
            <person name="Banks D."/>
            <person name="Pimenov N.V."/>
            <person name="Frank Y.A."/>
            <person name="Karnachuk O.V."/>
            <person name="Ravin N.V."/>
        </authorList>
    </citation>
    <scope>NUCLEOTIDE SEQUENCE [LARGE SCALE GENOMIC DNA]</scope>
    <source>
        <strain evidence="2">BY</strain>
    </source>
</reference>
<dbReference type="KEGG" id="schv:BRCON_0071"/>
<evidence type="ECO:0000313" key="2">
    <source>
        <dbReference type="EMBL" id="AXA34848.1"/>
    </source>
</evidence>
<evidence type="ECO:0000313" key="3">
    <source>
        <dbReference type="Proteomes" id="UP000262583"/>
    </source>
</evidence>
<sequence>MPKQEKPKPPTPAEQSLSDAQALLQIWLRIKVYFMKATTEDQLSPEDEKAFLDLKSETQRLLRLLKAKLIPGLELDDGKVQALLKQSISIRHLRELPRMDRQLLINSWHQAFIQIAALVGALQFVVEGYRPPVVAKAGAGANIADLKGGASGSGAKKKQKKDMGQVFKIIFIVGLLGAAIFILGKRLQWF</sequence>
<feature type="transmembrane region" description="Helical" evidence="1">
    <location>
        <begin position="166"/>
        <end position="184"/>
    </location>
</feature>
<keyword evidence="1" id="KW-0812">Transmembrane</keyword>
<accession>A0A2Z4Y1V6</accession>
<proteinExistence type="predicted"/>
<protein>
    <submittedName>
        <fullName evidence="2">Uncharacterized protein</fullName>
    </submittedName>
</protein>
<dbReference type="EMBL" id="CP030759">
    <property type="protein sequence ID" value="AXA34848.1"/>
    <property type="molecule type" value="Genomic_DNA"/>
</dbReference>
<dbReference type="Proteomes" id="UP000262583">
    <property type="component" value="Chromosome"/>
</dbReference>
<name>A0A2Z4Y1V6_SUMC1</name>
<keyword evidence="1" id="KW-0472">Membrane</keyword>
<dbReference type="AlphaFoldDB" id="A0A2Z4Y1V6"/>
<evidence type="ECO:0000256" key="1">
    <source>
        <dbReference type="SAM" id="Phobius"/>
    </source>
</evidence>